<feature type="compositionally biased region" description="Low complexity" evidence="4">
    <location>
        <begin position="98"/>
        <end position="136"/>
    </location>
</feature>
<evidence type="ECO:0000256" key="1">
    <source>
        <dbReference type="ARBA" id="ARBA00004613"/>
    </source>
</evidence>
<accession>A0A6S7IKF3</accession>
<feature type="region of interest" description="Disordered" evidence="4">
    <location>
        <begin position="291"/>
        <end position="335"/>
    </location>
</feature>
<feature type="compositionally biased region" description="Polar residues" evidence="4">
    <location>
        <begin position="2033"/>
        <end position="2060"/>
    </location>
</feature>
<dbReference type="GO" id="GO:0005576">
    <property type="term" value="C:extracellular region"/>
    <property type="evidence" value="ECO:0007669"/>
    <property type="project" value="UniProtKB-SubCell"/>
</dbReference>
<feature type="chain" id="PRO_5043747538" evidence="5">
    <location>
        <begin position="19"/>
        <end position="2316"/>
    </location>
</feature>
<feature type="compositionally biased region" description="Low complexity" evidence="4">
    <location>
        <begin position="291"/>
        <end position="308"/>
    </location>
</feature>
<feature type="compositionally biased region" description="Polar residues" evidence="4">
    <location>
        <begin position="1632"/>
        <end position="1660"/>
    </location>
</feature>
<feature type="region of interest" description="Disordered" evidence="4">
    <location>
        <begin position="98"/>
        <end position="140"/>
    </location>
</feature>
<evidence type="ECO:0000256" key="4">
    <source>
        <dbReference type="SAM" id="MobiDB-lite"/>
    </source>
</evidence>
<dbReference type="InterPro" id="IPR052424">
    <property type="entry name" value="Kielin_Chordin-BMP_Reg"/>
</dbReference>
<comment type="subcellular location">
    <subcellularLocation>
        <location evidence="1">Secreted</location>
    </subcellularLocation>
</comment>
<keyword evidence="7" id="KW-1185">Reference proteome</keyword>
<feature type="region of interest" description="Disordered" evidence="4">
    <location>
        <begin position="1015"/>
        <end position="1048"/>
    </location>
</feature>
<evidence type="ECO:0000256" key="5">
    <source>
        <dbReference type="SAM" id="SignalP"/>
    </source>
</evidence>
<feature type="region of interest" description="Disordered" evidence="4">
    <location>
        <begin position="1805"/>
        <end position="1864"/>
    </location>
</feature>
<feature type="compositionally biased region" description="Low complexity" evidence="4">
    <location>
        <begin position="1556"/>
        <end position="1566"/>
    </location>
</feature>
<feature type="region of interest" description="Disordered" evidence="4">
    <location>
        <begin position="1447"/>
        <end position="1475"/>
    </location>
</feature>
<feature type="compositionally biased region" description="Low complexity" evidence="4">
    <location>
        <begin position="1842"/>
        <end position="1857"/>
    </location>
</feature>
<feature type="region of interest" description="Disordered" evidence="4">
    <location>
        <begin position="553"/>
        <end position="576"/>
    </location>
</feature>
<evidence type="ECO:0000256" key="2">
    <source>
        <dbReference type="ARBA" id="ARBA00022525"/>
    </source>
</evidence>
<keyword evidence="3 5" id="KW-0732">Signal</keyword>
<feature type="region of interest" description="Disordered" evidence="4">
    <location>
        <begin position="822"/>
        <end position="859"/>
    </location>
</feature>
<feature type="region of interest" description="Disordered" evidence="4">
    <location>
        <begin position="726"/>
        <end position="761"/>
    </location>
</feature>
<feature type="region of interest" description="Disordered" evidence="4">
    <location>
        <begin position="458"/>
        <end position="487"/>
    </location>
</feature>
<evidence type="ECO:0000313" key="7">
    <source>
        <dbReference type="Proteomes" id="UP001152795"/>
    </source>
</evidence>
<gene>
    <name evidence="6" type="ORF">PACLA_8A023703</name>
</gene>
<feature type="compositionally biased region" description="Low complexity" evidence="4">
    <location>
        <begin position="2074"/>
        <end position="2083"/>
    </location>
</feature>
<feature type="compositionally biased region" description="Polar residues" evidence="4">
    <location>
        <begin position="1975"/>
        <end position="1989"/>
    </location>
</feature>
<feature type="compositionally biased region" description="Polar residues" evidence="4">
    <location>
        <begin position="1447"/>
        <end position="1466"/>
    </location>
</feature>
<feature type="compositionally biased region" description="Low complexity" evidence="4">
    <location>
        <begin position="1990"/>
        <end position="2016"/>
    </location>
</feature>
<dbReference type="PANTHER" id="PTHR46698:SF3">
    <property type="entry name" value="TENECTIN ISOFORM 1-RELATED"/>
    <property type="match status" value="1"/>
</dbReference>
<feature type="region of interest" description="Disordered" evidence="4">
    <location>
        <begin position="642"/>
        <end position="665"/>
    </location>
</feature>
<feature type="compositionally biased region" description="Low complexity" evidence="4">
    <location>
        <begin position="1118"/>
        <end position="1155"/>
    </location>
</feature>
<feature type="region of interest" description="Disordered" evidence="4">
    <location>
        <begin position="1721"/>
        <end position="1755"/>
    </location>
</feature>
<feature type="compositionally biased region" description="Polar residues" evidence="4">
    <location>
        <begin position="316"/>
        <end position="332"/>
    </location>
</feature>
<feature type="compositionally biased region" description="Low complexity" evidence="4">
    <location>
        <begin position="1812"/>
        <end position="1833"/>
    </location>
</feature>
<dbReference type="EMBL" id="CACRXK020010507">
    <property type="protein sequence ID" value="CAB4019524.1"/>
    <property type="molecule type" value="Genomic_DNA"/>
</dbReference>
<feature type="region of interest" description="Disordered" evidence="4">
    <location>
        <begin position="1632"/>
        <end position="1662"/>
    </location>
</feature>
<evidence type="ECO:0000313" key="6">
    <source>
        <dbReference type="EMBL" id="CAB4019524.1"/>
    </source>
</evidence>
<feature type="compositionally biased region" description="Low complexity" evidence="4">
    <location>
        <begin position="1362"/>
        <end position="1374"/>
    </location>
</feature>
<evidence type="ECO:0000256" key="3">
    <source>
        <dbReference type="ARBA" id="ARBA00022729"/>
    </source>
</evidence>
<dbReference type="Proteomes" id="UP001152795">
    <property type="component" value="Unassembled WGS sequence"/>
</dbReference>
<proteinExistence type="predicted"/>
<organism evidence="6 7">
    <name type="scientific">Paramuricea clavata</name>
    <name type="common">Red gorgonian</name>
    <name type="synonym">Violescent sea-whip</name>
    <dbReference type="NCBI Taxonomy" id="317549"/>
    <lineage>
        <taxon>Eukaryota</taxon>
        <taxon>Metazoa</taxon>
        <taxon>Cnidaria</taxon>
        <taxon>Anthozoa</taxon>
        <taxon>Octocorallia</taxon>
        <taxon>Malacalcyonacea</taxon>
        <taxon>Plexauridae</taxon>
        <taxon>Paramuricea</taxon>
    </lineage>
</organism>
<reference evidence="6" key="1">
    <citation type="submission" date="2020-04" db="EMBL/GenBank/DDBJ databases">
        <authorList>
            <person name="Alioto T."/>
            <person name="Alioto T."/>
            <person name="Gomez Garrido J."/>
        </authorList>
    </citation>
    <scope>NUCLEOTIDE SEQUENCE</scope>
    <source>
        <strain evidence="6">A484AB</strain>
    </source>
</reference>
<dbReference type="OrthoDB" id="5990243at2759"/>
<feature type="region of interest" description="Disordered" evidence="4">
    <location>
        <begin position="1108"/>
        <end position="1155"/>
    </location>
</feature>
<keyword evidence="2" id="KW-0964">Secreted</keyword>
<feature type="compositionally biased region" description="Polar residues" evidence="4">
    <location>
        <begin position="1536"/>
        <end position="1555"/>
    </location>
</feature>
<feature type="region of interest" description="Disordered" evidence="4">
    <location>
        <begin position="196"/>
        <end position="215"/>
    </location>
</feature>
<protein>
    <submittedName>
        <fullName evidence="6">Uncharacterized protein</fullName>
    </submittedName>
</protein>
<feature type="region of interest" description="Disordered" evidence="4">
    <location>
        <begin position="1264"/>
        <end position="1287"/>
    </location>
</feature>
<comment type="caution">
    <text evidence="6">The sequence shown here is derived from an EMBL/GenBank/DDBJ whole genome shotgun (WGS) entry which is preliminary data.</text>
</comment>
<dbReference type="PANTHER" id="PTHR46698">
    <property type="entry name" value="CROSSVEINLESS 2"/>
    <property type="match status" value="1"/>
</dbReference>
<sequence>MFATLLCFTVYALSLLHAKPVTNDPAPNFLPATFPATTPRPLGCEVNGKFYSPGEIISSEIDKQFGWCHGTYCSEDGNVIPWDDFNCGATTPLLPATTAPFPTTPKTTTPRTTTRQTTTQRATTSRISTPLTTFPPATTPPRPLGCEVNGKFYSPGEIISSEIDKQFGWCHGTYCGEDGNVIPWDDFNCINTTIPAEASTTPEPSSTPPSPITTSSYSSAIVEEASTLSPRATTAYTTVPRRLGCEYEGKFYAPGTEISKGSDGRGRCYGLICTDDGNITPWDDFNCGATTSPPITASHPSPTTTPSTARRKSTPKTTKPQYSSTPQTTRQSGCEYEGNFYSPGASFGEGTDGEGWCYGLYCDYDGNVIPWDNFECGTSTPLPSTTAPFPTTTFPLPTTVPKSLGCEVDGKFYSPGEEISSEIDKEIGWCYGTYCGEDGNVIPWNDFNCGTTTPLPATTAPFPTTTKSTTPRTTTPRTTTPMTSTPLTTFSVPTTALGCEVDGKFYSPGEEISSEIDKEIGWCYGTYCGEDGNVIPWNDFNCGATTPLLPATTAPFPTTTKPTTPRTTTPMTSTPLTTFSVPTTALGCEVDGKFYSPGEEISSEIDKEIGWCYGTYCGEDGNVIPWNDFNCGATTPLLPATTAPFPTTTKPTTPRTTTPMTSTPLTTFSVPTTALGCEVDGKFYSPGEEISSEIDKEIGWCYGTYCGEDGNVIPWNDFNCGTTTPLPSTTTPFPTTPKTTTPRTTPPRTTTPMTSTPLTTFSVPTTALGCEVDGKFYSPGEEISSEIDKEIGWCYGTYCGEDGNVLPWNDFNCGTTAPLPATTAPFPTTPKATTPRTTTPRTTTPRTTTPQTTTPMTSTTLTTFSVPTTALGCEVDGKFYSPGEEISSEIDKEIGWCYGTYCGEDGNVIPWNDFNCGTTTPLPATTAPFPTTPKTTTPRTTTPRTTTPMSSTPLTTFSVPTTALGCEVDGKFYSPGEEISSEIDKEIGWCYGTYCGEDGNVIPWNDFNCGTTNPLPSTTTPFSTTPKTTTPRTTTSRTTTPMTSTPLTTLSVPTTALRCEVDGKFYSPGDEISSEIDKEIGWCYGTYCGEDGHVIPWNDFNCGTITHTVPSSTPPPRITTEIRSTPRTSTTPEPSKEILPSTSSPKTPTLTSALPPSTPQSIGWCFFEGKYFENGDTISRIDFGWGWCSGWYCNDGKVDSWTRYDCPNPTTVSKSTPSAPSLQCYYQGIYYNEGEVVVPFEGSGDCEGMYCSGGVLVPYEGRDCGSTKQTNPPTTEPSPKPVFSTNTVIPEPSRCLHEGRYYEQGDLAPSGDNWCAGLICKDGKMISWENCEVKIETTNIPVTDASNATDSTLAQSTILSSITNPTSDSTTTTKPSEKRTTHGPELSRCFYEGRYYEEGDLVPSGNNWCSGLICKDGKMVSWENCEVKIETTNIPVTHASKATITQSTIPSSVTNPTSDSITTSKPSEMPTIQGPERSRCFYEGRYYEEGDLVPSGNNWCSGLICNDGKMISWENCEVKIETTNIPVTDASKATDSTLTQSTIPNSITKPTSDSITTTKPSETPTTHGPELSRCVYEGRYYEEGDLVPSGNNWCSGLICKDGKMVSWENCEVKIETTNIPVTHASKATITQSTIPSSVTNPTSDSITTSKPSEMPTSQGPEPSRCFYEGRYYEEGDLVPSGNNWCSGLICNDGKMISWENCEVKIETTNIPVTDASKATDSTLTQSTIPNSITKPTSDSITTTKPSETPTTHGPELSRCVYEGRYYEEGDLVPSGNNWCSGLICKDGEMVLLENCEVKLQSTNLPITDNSKTTGSEPSETISPSSITNPTTSEGTTNPPDLTTTSITNLTTQTKETTNPPELEPCFHEEKYYEEGDIIPRDFNGDNWCSGWYCKGGQLIPVDCGDIISKEDTSSPKSVSPPITRGPESSLCYHEGRYYEEGDLAMSGNNWCSGLICNDGVMVLWNTCETKLQSTQTPGATILPKSTSKQPESTPTIPTSSTETPVTKTSSIHPTTKTLPYTTKITHSKFPDTTAKTSVSTTNIPDTTTKAPDSTTIFSDSTTRTTDTPTKREQTTPTQPPQTTKPEKQKCFYEGALYPPGEVTQGVLEDGRCYGVLCDISGVIIQWVTATCTRTEPPTTEIKNTLPGCVYGDKYYPPGRISRISDDTSWCLDVICTEEGKIVSINNMNCDEATTPKPTTAATTKPENTCLYNGMKYSPGVISEGVDENGWCYKVVCQENGELYLWGDWHCRYSRRSTTTAPLETTPSAPTTCTYNMKEYPVGEITRGNDASGWCYGVTCRNDGQIVLWGSFTCRKA</sequence>
<name>A0A6S7IKF3_PARCT</name>
<feature type="region of interest" description="Disordered" evidence="4">
    <location>
        <begin position="922"/>
        <end position="955"/>
    </location>
</feature>
<feature type="region of interest" description="Disordered" evidence="4">
    <location>
        <begin position="1536"/>
        <end position="1569"/>
    </location>
</feature>
<feature type="compositionally biased region" description="Low complexity" evidence="4">
    <location>
        <begin position="1741"/>
        <end position="1751"/>
    </location>
</feature>
<feature type="compositionally biased region" description="Polar residues" evidence="4">
    <location>
        <begin position="1721"/>
        <end position="1740"/>
    </location>
</feature>
<feature type="region of interest" description="Disordered" evidence="4">
    <location>
        <begin position="1975"/>
        <end position="2016"/>
    </location>
</feature>
<feature type="region of interest" description="Disordered" evidence="4">
    <location>
        <begin position="1362"/>
        <end position="1384"/>
    </location>
</feature>
<feature type="region of interest" description="Disordered" evidence="4">
    <location>
        <begin position="2032"/>
        <end position="2088"/>
    </location>
</feature>
<feature type="signal peptide" evidence="5">
    <location>
        <begin position="1"/>
        <end position="18"/>
    </location>
</feature>